<reference evidence="1 2" key="1">
    <citation type="journal article" date="2023" name="ACS Omega">
        <title>Identification of the Neoaspergillic Acid Biosynthesis Gene Cluster by Establishing an In Vitro CRISPR-Ribonucleoprotein Genetic System in Aspergillus melleus.</title>
        <authorList>
            <person name="Yuan B."/>
            <person name="Grau M.F."/>
            <person name="Murata R.M."/>
            <person name="Torok T."/>
            <person name="Venkateswaran K."/>
            <person name="Stajich J.E."/>
            <person name="Wang C.C.C."/>
        </authorList>
    </citation>
    <scope>NUCLEOTIDE SEQUENCE [LARGE SCALE GENOMIC DNA]</scope>
    <source>
        <strain evidence="1 2">IMV 1140</strain>
    </source>
</reference>
<accession>A0ACC3ARA0</accession>
<evidence type="ECO:0000313" key="1">
    <source>
        <dbReference type="EMBL" id="KAK1140286.1"/>
    </source>
</evidence>
<dbReference type="EMBL" id="JAOPJF010000086">
    <property type="protein sequence ID" value="KAK1140286.1"/>
    <property type="molecule type" value="Genomic_DNA"/>
</dbReference>
<evidence type="ECO:0000313" key="2">
    <source>
        <dbReference type="Proteomes" id="UP001177260"/>
    </source>
</evidence>
<dbReference type="Proteomes" id="UP001177260">
    <property type="component" value="Unassembled WGS sequence"/>
</dbReference>
<name>A0ACC3ARA0_9EURO</name>
<comment type="caution">
    <text evidence="1">The sequence shown here is derived from an EMBL/GenBank/DDBJ whole genome shotgun (WGS) entry which is preliminary data.</text>
</comment>
<organism evidence="1 2">
    <name type="scientific">Aspergillus melleus</name>
    <dbReference type="NCBI Taxonomy" id="138277"/>
    <lineage>
        <taxon>Eukaryota</taxon>
        <taxon>Fungi</taxon>
        <taxon>Dikarya</taxon>
        <taxon>Ascomycota</taxon>
        <taxon>Pezizomycotina</taxon>
        <taxon>Eurotiomycetes</taxon>
        <taxon>Eurotiomycetidae</taxon>
        <taxon>Eurotiales</taxon>
        <taxon>Aspergillaceae</taxon>
        <taxon>Aspergillus</taxon>
        <taxon>Aspergillus subgen. Circumdati</taxon>
    </lineage>
</organism>
<protein>
    <submittedName>
        <fullName evidence="1">Uncharacterized protein</fullName>
    </submittedName>
</protein>
<keyword evidence="2" id="KW-1185">Reference proteome</keyword>
<sequence>MTPQADMEKNGLNTSEALLDVPPPDTHPVLLAHYFFRISTILQYLDPESHGQLKEMAESPRAMMSRLADTAISLVTTHKLLGTVEGLEAVMMDEFYQANCGNLRRAWIAFRRAMGLAQLDGHASNQMPT</sequence>
<gene>
    <name evidence="1" type="ORF">N8T08_010488</name>
</gene>
<proteinExistence type="predicted"/>